<sequence length="88" mass="10206">MSFNEWETLSFPHFFGEFNASEEDSEELAKYKDLLNKEYAFCVKIVDDILAKASKIYDKQIYTGKVQMFACDFAKLEGALADWNELKS</sequence>
<proteinExistence type="predicted"/>
<dbReference type="AlphaFoldDB" id="A0A1H9LSG3"/>
<evidence type="ECO:0000313" key="2">
    <source>
        <dbReference type="Proteomes" id="UP000182584"/>
    </source>
</evidence>
<protein>
    <submittedName>
        <fullName evidence="1">Toxin ToxN, type III toxin-antitoxin system</fullName>
    </submittedName>
</protein>
<dbReference type="InterPro" id="IPR025911">
    <property type="entry name" value="ToxN/AbiQ_toxin"/>
</dbReference>
<dbReference type="Pfam" id="PF13958">
    <property type="entry name" value="ToxN_toxin"/>
    <property type="match status" value="1"/>
</dbReference>
<gene>
    <name evidence="1" type="ORF">SAMN04487884_102173</name>
</gene>
<dbReference type="OrthoDB" id="1655812at2"/>
<dbReference type="Proteomes" id="UP000182584">
    <property type="component" value="Unassembled WGS sequence"/>
</dbReference>
<name>A0A1H9LSG3_BUTFI</name>
<reference evidence="1 2" key="1">
    <citation type="submission" date="2016-10" db="EMBL/GenBank/DDBJ databases">
        <authorList>
            <person name="de Groot N.N."/>
        </authorList>
    </citation>
    <scope>NUCLEOTIDE SEQUENCE [LARGE SCALE GENOMIC DNA]</scope>
    <source>
        <strain evidence="1 2">AR40</strain>
    </source>
</reference>
<dbReference type="GO" id="GO:0004521">
    <property type="term" value="F:RNA endonuclease activity"/>
    <property type="evidence" value="ECO:0007669"/>
    <property type="project" value="InterPro"/>
</dbReference>
<dbReference type="Gene3D" id="3.10.129.130">
    <property type="match status" value="1"/>
</dbReference>
<organism evidence="1 2">
    <name type="scientific">Butyrivibrio fibrisolvens</name>
    <dbReference type="NCBI Taxonomy" id="831"/>
    <lineage>
        <taxon>Bacteria</taxon>
        <taxon>Bacillati</taxon>
        <taxon>Bacillota</taxon>
        <taxon>Clostridia</taxon>
        <taxon>Lachnospirales</taxon>
        <taxon>Lachnospiraceae</taxon>
        <taxon>Butyrivibrio</taxon>
    </lineage>
</organism>
<dbReference type="InterPro" id="IPR053735">
    <property type="entry name" value="Type_III_TA_endoRNase"/>
</dbReference>
<dbReference type="GO" id="GO:0003723">
    <property type="term" value="F:RNA binding"/>
    <property type="evidence" value="ECO:0007669"/>
    <property type="project" value="InterPro"/>
</dbReference>
<accession>A0A1H9LSG3</accession>
<evidence type="ECO:0000313" key="1">
    <source>
        <dbReference type="EMBL" id="SER14374.1"/>
    </source>
</evidence>
<dbReference type="RefSeq" id="WP_081356914.1">
    <property type="nucleotide sequence ID" value="NZ_FOGJ01000002.1"/>
</dbReference>
<dbReference type="EMBL" id="FOGJ01000002">
    <property type="protein sequence ID" value="SER14374.1"/>
    <property type="molecule type" value="Genomic_DNA"/>
</dbReference>